<evidence type="ECO:0000313" key="3">
    <source>
        <dbReference type="Proteomes" id="UP000324222"/>
    </source>
</evidence>
<evidence type="ECO:0000313" key="2">
    <source>
        <dbReference type="EMBL" id="MPC32053.1"/>
    </source>
</evidence>
<dbReference type="Proteomes" id="UP000324222">
    <property type="component" value="Unassembled WGS sequence"/>
</dbReference>
<sequence length="446" mass="49612">MSLGGYWKSVCGEKEGNSSGSEDCLPESFPTFTAMMDFVCEKLPEACGPVVQDYSPLLLGMQRSEVPTTTCSWSVTHSSLKACSFHRFHQASEELTCANKSSKPSFAKYPVRSSIDEGRSLPAKVNHDLVEHLTVCGDPQVSLSQGEVMCLEEALLTTRDTQNFPHVIGIQCATVDQARITAFALANTRAVRRESYHSHLPYQFSSVSKAQPHHSNMDSDLLFDLASVEAIDQAQQAVSVSLTEAAAKALIETKPRTRTPLVDKYPRPSTSADSCPHPGPTQQRFFKPHFHPRTFHDSGRPSSRQRSRHFGNDSPSPTSTIGGCHARHQPTRGDMGAEEWVLRVLHEGYKITYHSFPPVSQVPQHLGFYLTDSERGRALMEEATIDTPCLLPTRTDLQQPHFHCFHASFHVLQLTSWKLSSDSSVIRAIPKELRSSWWDLDGVQPL</sequence>
<feature type="region of interest" description="Disordered" evidence="1">
    <location>
        <begin position="258"/>
        <end position="333"/>
    </location>
</feature>
<evidence type="ECO:0000256" key="1">
    <source>
        <dbReference type="SAM" id="MobiDB-lite"/>
    </source>
</evidence>
<reference evidence="2 3" key="1">
    <citation type="submission" date="2019-05" db="EMBL/GenBank/DDBJ databases">
        <title>Another draft genome of Portunus trituberculatus and its Hox gene families provides insights of decapod evolution.</title>
        <authorList>
            <person name="Jeong J.-H."/>
            <person name="Song I."/>
            <person name="Kim S."/>
            <person name="Choi T."/>
            <person name="Kim D."/>
            <person name="Ryu S."/>
            <person name="Kim W."/>
        </authorList>
    </citation>
    <scope>NUCLEOTIDE SEQUENCE [LARGE SCALE GENOMIC DNA]</scope>
    <source>
        <tissue evidence="2">Muscle</tissue>
    </source>
</reference>
<accession>A0A5B7EG90</accession>
<organism evidence="2 3">
    <name type="scientific">Portunus trituberculatus</name>
    <name type="common">Swimming crab</name>
    <name type="synonym">Neptunus trituberculatus</name>
    <dbReference type="NCBI Taxonomy" id="210409"/>
    <lineage>
        <taxon>Eukaryota</taxon>
        <taxon>Metazoa</taxon>
        <taxon>Ecdysozoa</taxon>
        <taxon>Arthropoda</taxon>
        <taxon>Crustacea</taxon>
        <taxon>Multicrustacea</taxon>
        <taxon>Malacostraca</taxon>
        <taxon>Eumalacostraca</taxon>
        <taxon>Eucarida</taxon>
        <taxon>Decapoda</taxon>
        <taxon>Pleocyemata</taxon>
        <taxon>Brachyura</taxon>
        <taxon>Eubrachyura</taxon>
        <taxon>Portunoidea</taxon>
        <taxon>Portunidae</taxon>
        <taxon>Portuninae</taxon>
        <taxon>Portunus</taxon>
    </lineage>
</organism>
<dbReference type="AlphaFoldDB" id="A0A5B7EG90"/>
<protein>
    <submittedName>
        <fullName evidence="2">Uncharacterized protein</fullName>
    </submittedName>
</protein>
<gene>
    <name evidence="2" type="ORF">E2C01_025356</name>
</gene>
<dbReference type="EMBL" id="VSRR010002553">
    <property type="protein sequence ID" value="MPC32053.1"/>
    <property type="molecule type" value="Genomic_DNA"/>
</dbReference>
<proteinExistence type="predicted"/>
<comment type="caution">
    <text evidence="2">The sequence shown here is derived from an EMBL/GenBank/DDBJ whole genome shotgun (WGS) entry which is preliminary data.</text>
</comment>
<name>A0A5B7EG90_PORTR</name>
<keyword evidence="3" id="KW-1185">Reference proteome</keyword>